<evidence type="ECO:0000313" key="1">
    <source>
        <dbReference type="EMBL" id="PAP94016.1"/>
    </source>
</evidence>
<accession>A0A271KEA2</accession>
<keyword evidence="2" id="KW-1185">Reference proteome</keyword>
<dbReference type="AlphaFoldDB" id="A0A271KEA2"/>
<evidence type="ECO:0008006" key="3">
    <source>
        <dbReference type="Google" id="ProtNLM"/>
    </source>
</evidence>
<dbReference type="EMBL" id="NPKH01000023">
    <property type="protein sequence ID" value="PAP94016.1"/>
    <property type="molecule type" value="Genomic_DNA"/>
</dbReference>
<dbReference type="RefSeq" id="WP_095519549.1">
    <property type="nucleotide sequence ID" value="NZ_NPKH01000023.1"/>
</dbReference>
<sequence length="72" mass="7654">MANKLAQWLNADPKPMAKIDFAEKIGVSPGYVSQLCADNPPWPGRIIAKKIGEVTEGAVTPNDLAGYVEDAA</sequence>
<dbReference type="Proteomes" id="UP000215931">
    <property type="component" value="Unassembled WGS sequence"/>
</dbReference>
<reference evidence="1 2" key="1">
    <citation type="submission" date="2017-08" db="EMBL/GenBank/DDBJ databases">
        <title>Mesorhizobium wenxinae sp. nov., a novel rhizobial species isolated from root nodules of chickpea (Cicer arietinum L.).</title>
        <authorList>
            <person name="Zhang J."/>
        </authorList>
    </citation>
    <scope>NUCLEOTIDE SEQUENCE [LARGE SCALE GENOMIC DNA]</scope>
    <source>
        <strain evidence="2">WYCCWR 10019</strain>
    </source>
</reference>
<organism evidence="1 2">
    <name type="scientific">Mesorhizobium wenxiniae</name>
    <dbReference type="NCBI Taxonomy" id="2014805"/>
    <lineage>
        <taxon>Bacteria</taxon>
        <taxon>Pseudomonadati</taxon>
        <taxon>Pseudomonadota</taxon>
        <taxon>Alphaproteobacteria</taxon>
        <taxon>Hyphomicrobiales</taxon>
        <taxon>Phyllobacteriaceae</taxon>
        <taxon>Mesorhizobium</taxon>
    </lineage>
</organism>
<evidence type="ECO:0000313" key="2">
    <source>
        <dbReference type="Proteomes" id="UP000215931"/>
    </source>
</evidence>
<proteinExistence type="predicted"/>
<name>A0A271KEA2_9HYPH</name>
<comment type="caution">
    <text evidence="1">The sequence shown here is derived from an EMBL/GenBank/DDBJ whole genome shotgun (WGS) entry which is preliminary data.</text>
</comment>
<protein>
    <recommendedName>
        <fullName evidence="3">XRE family transcriptional regulator</fullName>
    </recommendedName>
</protein>
<gene>
    <name evidence="1" type="ORF">CIT31_16755</name>
</gene>